<dbReference type="InterPro" id="IPR006911">
    <property type="entry name" value="ARM-rpt_dom"/>
</dbReference>
<dbReference type="InterPro" id="IPR011989">
    <property type="entry name" value="ARM-like"/>
</dbReference>
<evidence type="ECO:0000313" key="2">
    <source>
        <dbReference type="Proteomes" id="UP000515159"/>
    </source>
</evidence>
<dbReference type="GO" id="GO:0005634">
    <property type="term" value="C:nucleus"/>
    <property type="evidence" value="ECO:0007669"/>
    <property type="project" value="TreeGrafter"/>
</dbReference>
<dbReference type="RefSeq" id="XP_033773392.1">
    <property type="nucleotide sequence ID" value="XM_033917501.1"/>
</dbReference>
<dbReference type="PANTHER" id="PTHR47144">
    <property type="entry name" value="ARMADILLO REPEAT-CONTAINING PROTEIN 12"/>
    <property type="match status" value="1"/>
</dbReference>
<gene>
    <name evidence="3" type="primary">ARMC12</name>
</gene>
<dbReference type="Proteomes" id="UP000515159">
    <property type="component" value="Chromosome 13"/>
</dbReference>
<dbReference type="FunCoup" id="A0A6P8NCA6">
    <property type="interactions" value="64"/>
</dbReference>
<dbReference type="Pfam" id="PF04826">
    <property type="entry name" value="Arm_2"/>
    <property type="match status" value="1"/>
</dbReference>
<dbReference type="InParanoid" id="A0A6P8NCA6"/>
<organism evidence="2 3">
    <name type="scientific">Geotrypetes seraphini</name>
    <name type="common">Gaboon caecilian</name>
    <name type="synonym">Caecilia seraphini</name>
    <dbReference type="NCBI Taxonomy" id="260995"/>
    <lineage>
        <taxon>Eukaryota</taxon>
        <taxon>Metazoa</taxon>
        <taxon>Chordata</taxon>
        <taxon>Craniata</taxon>
        <taxon>Vertebrata</taxon>
        <taxon>Euteleostomi</taxon>
        <taxon>Amphibia</taxon>
        <taxon>Gymnophiona</taxon>
        <taxon>Geotrypetes</taxon>
    </lineage>
</organism>
<dbReference type="InterPro" id="IPR016024">
    <property type="entry name" value="ARM-type_fold"/>
</dbReference>
<dbReference type="Gene3D" id="1.25.10.10">
    <property type="entry name" value="Leucine-rich Repeat Variant"/>
    <property type="match status" value="1"/>
</dbReference>
<accession>A0A6P8NCA6</accession>
<reference evidence="3" key="1">
    <citation type="submission" date="2025-08" db="UniProtKB">
        <authorList>
            <consortium name="RefSeq"/>
        </authorList>
    </citation>
    <scope>IDENTIFICATION</scope>
</reference>
<name>A0A6P8NCA6_GEOSA</name>
<dbReference type="OrthoDB" id="9931937at2759"/>
<proteinExistence type="predicted"/>
<dbReference type="PANTHER" id="PTHR47144:SF1">
    <property type="entry name" value="ARMADILLO REPEAT-CONTAINING PROTEIN 12"/>
    <property type="match status" value="1"/>
</dbReference>
<dbReference type="GeneID" id="117347100"/>
<dbReference type="KEGG" id="gsh:117347100"/>
<evidence type="ECO:0000259" key="1">
    <source>
        <dbReference type="Pfam" id="PF04826"/>
    </source>
</evidence>
<sequence length="335" mass="37971">MRMENLLDPNIRRNVLFFITGAGTAYLAYKVIKSGIAGCLQKQDTCSKGMAYNASRFPIRHDLKKKSGELTRLLSLLKQQPDSFTKGMLLHGITRCIYLVECEAKSCTDEDINLIGSLLNDEEKGIKIQALNALNAFATLELKQHKIQEFVPRVIELVTTIWDSDLHIAGLKMLNAAILEDHLFMLLRRGIPSFMEILQAKNNLAQLQVLKFLITLSQKEELLYDILNCQVFPDFLNLFSTQLPGNVLCHMLILVQCLNLGINNPQYQSVSWEYNEESLYEALFGQDSRLPSKLLSLILHPEENVQRQVCQVIFCLEQSKSDDNISELQTSSSST</sequence>
<dbReference type="InterPro" id="IPR042834">
    <property type="entry name" value="Armc12"/>
</dbReference>
<keyword evidence="2" id="KW-1185">Reference proteome</keyword>
<protein>
    <submittedName>
        <fullName evidence="3">Armadillo repeat-containing protein 12</fullName>
    </submittedName>
</protein>
<feature type="domain" description="Armadillo repeat-containing" evidence="1">
    <location>
        <begin position="69"/>
        <end position="267"/>
    </location>
</feature>
<dbReference type="CTD" id="221481"/>
<dbReference type="SUPFAM" id="SSF48371">
    <property type="entry name" value="ARM repeat"/>
    <property type="match status" value="1"/>
</dbReference>
<evidence type="ECO:0000313" key="3">
    <source>
        <dbReference type="RefSeq" id="XP_033773392.1"/>
    </source>
</evidence>
<dbReference type="AlphaFoldDB" id="A0A6P8NCA6"/>